<keyword evidence="8 10" id="KW-1133">Transmembrane helix</keyword>
<comment type="similarity">
    <text evidence="3 10">Belongs to the FliL family.</text>
</comment>
<accession>U4VKG3</accession>
<comment type="subcellular location">
    <subcellularLocation>
        <location evidence="10">Cell inner membrane</location>
    </subcellularLocation>
    <subcellularLocation>
        <location evidence="2">Cell membrane</location>
        <topology evidence="2">Single-pass membrane protein</topology>
    </subcellularLocation>
</comment>
<evidence type="ECO:0000256" key="4">
    <source>
        <dbReference type="ARBA" id="ARBA00022475"/>
    </source>
</evidence>
<evidence type="ECO:0000256" key="3">
    <source>
        <dbReference type="ARBA" id="ARBA00008281"/>
    </source>
</evidence>
<dbReference type="EMBL" id="ASXJ01000023">
    <property type="protein sequence ID" value="ERM03301.1"/>
    <property type="molecule type" value="Genomic_DNA"/>
</dbReference>
<organism evidence="11 12">
    <name type="scientific">Brucella intermedia 229E</name>
    <dbReference type="NCBI Taxonomy" id="1337887"/>
    <lineage>
        <taxon>Bacteria</taxon>
        <taxon>Pseudomonadati</taxon>
        <taxon>Pseudomonadota</taxon>
        <taxon>Alphaproteobacteria</taxon>
        <taxon>Hyphomicrobiales</taxon>
        <taxon>Brucellaceae</taxon>
        <taxon>Brucella/Ochrobactrum group</taxon>
        <taxon>Brucella</taxon>
    </lineage>
</organism>
<protein>
    <recommendedName>
        <fullName evidence="10">Flagellar protein FliL</fullName>
    </recommendedName>
</protein>
<keyword evidence="4" id="KW-1003">Cell membrane</keyword>
<dbReference type="InterPro" id="IPR005503">
    <property type="entry name" value="FliL"/>
</dbReference>
<evidence type="ECO:0000256" key="2">
    <source>
        <dbReference type="ARBA" id="ARBA00004162"/>
    </source>
</evidence>
<keyword evidence="11" id="KW-0969">Cilium</keyword>
<feature type="transmembrane region" description="Helical" evidence="10">
    <location>
        <begin position="20"/>
        <end position="41"/>
    </location>
</feature>
<dbReference type="GO" id="GO:0009425">
    <property type="term" value="C:bacterial-type flagellum basal body"/>
    <property type="evidence" value="ECO:0007669"/>
    <property type="project" value="InterPro"/>
</dbReference>
<dbReference type="GO" id="GO:0071973">
    <property type="term" value="P:bacterial-type flagellum-dependent cell motility"/>
    <property type="evidence" value="ECO:0007669"/>
    <property type="project" value="InterPro"/>
</dbReference>
<evidence type="ECO:0000256" key="10">
    <source>
        <dbReference type="RuleBase" id="RU364125"/>
    </source>
</evidence>
<proteinExistence type="inferred from homology"/>
<reference evidence="11" key="1">
    <citation type="journal article" date="2014" name="FEMS Microbiol. Lett.">
        <title>Genome sequencing analysis reveals virulence-related gene content of Ochrobactrum intermedium strain 229E, a urease-positive strain isolated from the human gastric niche.</title>
        <authorList>
            <person name="Kulkarni G.J."/>
            <person name="Shetty S."/>
            <person name="Dharne M.S."/>
            <person name="Shouche Y.S."/>
        </authorList>
    </citation>
    <scope>NUCLEOTIDE SEQUENCE [LARGE SCALE GENOMIC DNA]</scope>
    <source>
        <strain evidence="11">229E</strain>
    </source>
</reference>
<name>U4VKG3_9HYPH</name>
<evidence type="ECO:0000313" key="11">
    <source>
        <dbReference type="EMBL" id="ERM03301.1"/>
    </source>
</evidence>
<dbReference type="Pfam" id="PF03748">
    <property type="entry name" value="FliL"/>
    <property type="match status" value="1"/>
</dbReference>
<gene>
    <name evidence="11" type="ORF">Q644_11945</name>
</gene>
<keyword evidence="6 10" id="KW-0812">Transmembrane</keyword>
<dbReference type="Proteomes" id="UP000016842">
    <property type="component" value="Unassembled WGS sequence"/>
</dbReference>
<keyword evidence="9 10" id="KW-0472">Membrane</keyword>
<dbReference type="GO" id="GO:0005886">
    <property type="term" value="C:plasma membrane"/>
    <property type="evidence" value="ECO:0007669"/>
    <property type="project" value="UniProtKB-SubCell"/>
</dbReference>
<evidence type="ECO:0000256" key="1">
    <source>
        <dbReference type="ARBA" id="ARBA00002254"/>
    </source>
</evidence>
<evidence type="ECO:0000256" key="9">
    <source>
        <dbReference type="ARBA" id="ARBA00023136"/>
    </source>
</evidence>
<keyword evidence="7 10" id="KW-0283">Flagellar rotation</keyword>
<dbReference type="PATRIC" id="fig|1337887.3.peg.586"/>
<comment type="function">
    <text evidence="1 10">Controls the rotational direction of flagella during chemotaxis.</text>
</comment>
<keyword evidence="5 10" id="KW-0145">Chemotaxis</keyword>
<evidence type="ECO:0000256" key="8">
    <source>
        <dbReference type="ARBA" id="ARBA00022989"/>
    </source>
</evidence>
<keyword evidence="11" id="KW-0966">Cell projection</keyword>
<evidence type="ECO:0000256" key="6">
    <source>
        <dbReference type="ARBA" id="ARBA00022692"/>
    </source>
</evidence>
<keyword evidence="11" id="KW-0282">Flagellum</keyword>
<evidence type="ECO:0000313" key="12">
    <source>
        <dbReference type="Proteomes" id="UP000016842"/>
    </source>
</evidence>
<keyword evidence="10" id="KW-0997">Cell inner membrane</keyword>
<dbReference type="AlphaFoldDB" id="U4VKG3"/>
<evidence type="ECO:0000256" key="5">
    <source>
        <dbReference type="ARBA" id="ARBA00022500"/>
    </source>
</evidence>
<comment type="caution">
    <text evidence="11">The sequence shown here is derived from an EMBL/GenBank/DDBJ whole genome shotgun (WGS) entry which is preliminary data.</text>
</comment>
<sequence>MPDMSDTTTTETDGKAKSSLTTLLAAVAVLTVIAGGGGWYLGGMISADQLASAKVSGKEDKPKKGDFESRSIGTVVPLQPIVTNLGIPQDTWVRLEASLVAKPGHEIPAALAASVGDDFLSFLRSVNLMQLQGAAGGLAYLRADLEERARLRSEGAVDRVFISALVVE</sequence>
<dbReference type="GO" id="GO:0006935">
    <property type="term" value="P:chemotaxis"/>
    <property type="evidence" value="ECO:0007669"/>
    <property type="project" value="UniProtKB-KW"/>
</dbReference>
<evidence type="ECO:0000256" key="7">
    <source>
        <dbReference type="ARBA" id="ARBA00022779"/>
    </source>
</evidence>